<name>A0A1T5CT99_9SPHI</name>
<evidence type="ECO:0000313" key="2">
    <source>
        <dbReference type="Proteomes" id="UP000190541"/>
    </source>
</evidence>
<reference evidence="1 2" key="1">
    <citation type="submission" date="2017-02" db="EMBL/GenBank/DDBJ databases">
        <authorList>
            <person name="Peterson S.W."/>
        </authorList>
    </citation>
    <scope>NUCLEOTIDE SEQUENCE [LARGE SCALE GENOMIC DNA]</scope>
    <source>
        <strain evidence="1 2">DSM 22899</strain>
    </source>
</reference>
<gene>
    <name evidence="1" type="ORF">SAMN05660226_02314</name>
</gene>
<dbReference type="STRING" id="623280.SAMN05660226_02314"/>
<evidence type="ECO:0000313" key="1">
    <source>
        <dbReference type="EMBL" id="SKB62566.1"/>
    </source>
</evidence>
<accession>A0A1T5CT99</accession>
<dbReference type="AlphaFoldDB" id="A0A1T5CT99"/>
<proteinExistence type="predicted"/>
<dbReference type="Proteomes" id="UP000190541">
    <property type="component" value="Unassembled WGS sequence"/>
</dbReference>
<sequence>MNTGTYHHALLQYRYSQILGEVMNVGLIVYFPSQLYNQYLSVFQH</sequence>
<dbReference type="RefSeq" id="WP_176146174.1">
    <property type="nucleotide sequence ID" value="NZ_FUYS01000005.1"/>
</dbReference>
<protein>
    <submittedName>
        <fullName evidence="1">Uncharacterized protein</fullName>
    </submittedName>
</protein>
<dbReference type="EMBL" id="FUYS01000005">
    <property type="protein sequence ID" value="SKB62566.1"/>
    <property type="molecule type" value="Genomic_DNA"/>
</dbReference>
<organism evidence="1 2">
    <name type="scientific">Parapedobacter luteus</name>
    <dbReference type="NCBI Taxonomy" id="623280"/>
    <lineage>
        <taxon>Bacteria</taxon>
        <taxon>Pseudomonadati</taxon>
        <taxon>Bacteroidota</taxon>
        <taxon>Sphingobacteriia</taxon>
        <taxon>Sphingobacteriales</taxon>
        <taxon>Sphingobacteriaceae</taxon>
        <taxon>Parapedobacter</taxon>
    </lineage>
</organism>
<keyword evidence="2" id="KW-1185">Reference proteome</keyword>